<reference evidence="7 8" key="1">
    <citation type="submission" date="2024-02" db="EMBL/GenBank/DDBJ databases">
        <authorList>
            <person name="Chen Y."/>
            <person name="Shah S."/>
            <person name="Dougan E. K."/>
            <person name="Thang M."/>
            <person name="Chan C."/>
        </authorList>
    </citation>
    <scope>NUCLEOTIDE SEQUENCE [LARGE SCALE GENOMIC DNA]</scope>
</reference>
<name>A0ABP0PWD6_9DINO</name>
<dbReference type="Gene3D" id="3.40.50.300">
    <property type="entry name" value="P-loop containing nucleotide triphosphate hydrolases"/>
    <property type="match status" value="2"/>
</dbReference>
<dbReference type="SUPFAM" id="SSF90123">
    <property type="entry name" value="ABC transporter transmembrane region"/>
    <property type="match status" value="1"/>
</dbReference>
<keyword evidence="8" id="KW-1185">Reference proteome</keyword>
<gene>
    <name evidence="7" type="ORF">CCMP2556_LOCUS39356</name>
</gene>
<dbReference type="Pfam" id="PF00005">
    <property type="entry name" value="ABC_tran"/>
    <property type="match status" value="1"/>
</dbReference>
<dbReference type="InterPro" id="IPR050835">
    <property type="entry name" value="ABC_transporter_sub-D"/>
</dbReference>
<keyword evidence="2" id="KW-0813">Transport</keyword>
<evidence type="ECO:0000256" key="2">
    <source>
        <dbReference type="ARBA" id="ARBA00022448"/>
    </source>
</evidence>
<keyword evidence="5" id="KW-0472">Membrane</keyword>
<dbReference type="PROSITE" id="PS50893">
    <property type="entry name" value="ABC_TRANSPORTER_2"/>
    <property type="match status" value="1"/>
</dbReference>
<dbReference type="InterPro" id="IPR036640">
    <property type="entry name" value="ABC1_TM_sf"/>
</dbReference>
<evidence type="ECO:0000259" key="6">
    <source>
        <dbReference type="PROSITE" id="PS50893"/>
    </source>
</evidence>
<comment type="caution">
    <text evidence="7">The sequence shown here is derived from an EMBL/GenBank/DDBJ whole genome shotgun (WGS) entry which is preliminary data.</text>
</comment>
<evidence type="ECO:0000256" key="4">
    <source>
        <dbReference type="ARBA" id="ARBA00022989"/>
    </source>
</evidence>
<evidence type="ECO:0000256" key="3">
    <source>
        <dbReference type="ARBA" id="ARBA00022692"/>
    </source>
</evidence>
<dbReference type="EMBL" id="CAXAMN010023696">
    <property type="protein sequence ID" value="CAK9080086.1"/>
    <property type="molecule type" value="Genomic_DNA"/>
</dbReference>
<evidence type="ECO:0000256" key="1">
    <source>
        <dbReference type="ARBA" id="ARBA00008575"/>
    </source>
</evidence>
<dbReference type="PANTHER" id="PTHR11384">
    <property type="entry name" value="ATP-BINDING CASSETTE, SUB-FAMILY D MEMBER"/>
    <property type="match status" value="1"/>
</dbReference>
<accession>A0ABP0PWD6</accession>
<organism evidence="7 8">
    <name type="scientific">Durusdinium trenchii</name>
    <dbReference type="NCBI Taxonomy" id="1381693"/>
    <lineage>
        <taxon>Eukaryota</taxon>
        <taxon>Sar</taxon>
        <taxon>Alveolata</taxon>
        <taxon>Dinophyceae</taxon>
        <taxon>Suessiales</taxon>
        <taxon>Symbiodiniaceae</taxon>
        <taxon>Durusdinium</taxon>
    </lineage>
</organism>
<proteinExistence type="inferred from homology"/>
<dbReference type="InterPro" id="IPR011527">
    <property type="entry name" value="ABC1_TM_dom"/>
</dbReference>
<protein>
    <recommendedName>
        <fullName evidence="6">ABC transporter domain-containing protein</fullName>
    </recommendedName>
</protein>
<keyword evidence="4" id="KW-1133">Transmembrane helix</keyword>
<keyword evidence="3" id="KW-0812">Transmembrane</keyword>
<dbReference type="SUPFAM" id="SSF52540">
    <property type="entry name" value="P-loop containing nucleoside triphosphate hydrolases"/>
    <property type="match status" value="2"/>
</dbReference>
<dbReference type="PANTHER" id="PTHR11384:SF59">
    <property type="entry name" value="LYSOSOMAL COBALAMIN TRANSPORTER ABCD4"/>
    <property type="match status" value="1"/>
</dbReference>
<evidence type="ECO:0000256" key="5">
    <source>
        <dbReference type="ARBA" id="ARBA00023136"/>
    </source>
</evidence>
<comment type="similarity">
    <text evidence="1">Belongs to the ABC transporter superfamily. ABCD family. Peroxisomal fatty acyl CoA transporter (TC 3.A.1.203) subfamily.</text>
</comment>
<sequence>MEPVSRRTRQPSTLELLLGNRSSDSGVTELVGVALLWLGGSVVLLRKSSLFAVLFTSQRSGSQWLSAALRYPFLVLLHCLSISVTGCLQRRVATKWRQNITRKLHRFYFQKQNFYRLQSESKEHVITDADLRICRDVHEMAHATSEVAVSLIEALIKTWVFSGFTVLQKKWLGGFLPPAVFLLAVKIVLGTHPEDAKNVQASLQHFEGRLKQHFSRLQSRSESILMMQGEAFELDLLQKTLRDLSTIARKLFDLMFPLEMTEWMFLHSTQAASLLELVAFAAVLAYMTPPFGESFEQKAFVVGQHLRNVQNFFNVCSAWNAFLSSRTLLMTSTAATNRVKQLYVKLEGLEAPVAKPKPKRKHMPKLEPPETFTDEGELVSFKSVTIHTPSKQALLRDLSFCLSHSAPLLVCGQASSGKTALARCLFGLWPISNGQVSRPGGSERHIEGIPFPEDLLYVPETPLLGWASTLSDEVTFPRPMAAGLPHEELYKWLAYVGLEHLAKDTELTSLSLREKQALGFARILFHRPHFAILDECTSAMGPELERHFLRLLRELGIGYITIARRPSQSLKNEHSRLLMIQGARGEDTRGWKLSELSEVTMKPRCRCSAEAFQRLDSYLECRHSDSEEIEPATSSSTLSRSRPKARETVELRWRSAPARLWATLQLGLLTSGRRRTILQKAGLILLLLHARTKLYWRFCQNLSGSLQALLSRDLAAVAKQLLFGALVALGSGFADQVLRYQAKLATLELWSGAVSHLQRKLMRELTLLRVEEEVSEPMQRLAEIRSIFESLGSNGCEALLATAQLVFVAPFLVRSLGTWSFLFLGHFLVLRLLQRSELREDLQFQAQHKRLRAQAEASALCCRGIAEQQKLSEQFEMLMSTGMEMRGLDFLHQLAITALTDFRQVPSWVLRFLSLKFSSPFSETLEAAELLSETVLFDRMMQAAFIATQQLAKCAEKVGRLDSQCLRCLELVVAVEVASRKPLPLQISDHTAGDVFQFAKEGLVSEDGVRLARKLRFELAVNQPLLICGPKGFSKPLLQLLLGVDTERSSTRLPLETMVLVMQEPYVPAYCRLLAQLAYPLLLRLPSHGPFMVHVTVPEKISESQLRRHFAQLGAAHCQTVESGRDGKEVQKGFRKVLIHFSTFEETIKAVARPQDRIIDEIELQCEIAVEKTASPGEAVPQLGRMRECLHAVGLDHILTREADGWFARRSWPELLTREEQQRLGLARVLYHRPTFCILEEATCCLPATQEAELHKLLLRFNVTPLALASQPFLETLYRRQLHLGLAKGNGWKLIETAE</sequence>
<dbReference type="InterPro" id="IPR027417">
    <property type="entry name" value="P-loop_NTPase"/>
</dbReference>
<evidence type="ECO:0000313" key="8">
    <source>
        <dbReference type="Proteomes" id="UP001642484"/>
    </source>
</evidence>
<dbReference type="Proteomes" id="UP001642484">
    <property type="component" value="Unassembled WGS sequence"/>
</dbReference>
<feature type="domain" description="ABC transporter" evidence="6">
    <location>
        <begin position="379"/>
        <end position="606"/>
    </location>
</feature>
<dbReference type="InterPro" id="IPR003439">
    <property type="entry name" value="ABC_transporter-like_ATP-bd"/>
</dbReference>
<dbReference type="Pfam" id="PF06472">
    <property type="entry name" value="ABC_membrane_2"/>
    <property type="match status" value="1"/>
</dbReference>
<evidence type="ECO:0000313" key="7">
    <source>
        <dbReference type="EMBL" id="CAK9080086.1"/>
    </source>
</evidence>